<organism evidence="3 4">
    <name type="scientific">Polistes dominula</name>
    <name type="common">European paper wasp</name>
    <name type="synonym">Vespa dominula</name>
    <dbReference type="NCBI Taxonomy" id="743375"/>
    <lineage>
        <taxon>Eukaryota</taxon>
        <taxon>Metazoa</taxon>
        <taxon>Ecdysozoa</taxon>
        <taxon>Arthropoda</taxon>
        <taxon>Hexapoda</taxon>
        <taxon>Insecta</taxon>
        <taxon>Pterygota</taxon>
        <taxon>Neoptera</taxon>
        <taxon>Endopterygota</taxon>
        <taxon>Hymenoptera</taxon>
        <taxon>Apocrita</taxon>
        <taxon>Aculeata</taxon>
        <taxon>Vespoidea</taxon>
        <taxon>Vespidae</taxon>
        <taxon>Polistinae</taxon>
        <taxon>Polistini</taxon>
        <taxon>Polistes</taxon>
    </lineage>
</organism>
<dbReference type="PROSITE" id="PS00624">
    <property type="entry name" value="GMC_OXRED_2"/>
    <property type="match status" value="1"/>
</dbReference>
<sequence>MALSDLGVESPNCSQPFLGGLTMPDVCVTNHLALFLPLLSTLVTYHPKIGDPCGRVKPVKKPDINYDFIVVGAGAAGPVVAERLSENPDWKVLLIEAGDDEPAGAEIPSYLQAYLGTSMDWNYKTSDEPYACLANNRSCNWPRGKNMGGCTAHHGMAYHRGHAKDYERWVKMGSTGWSWNEVLPYFLMSEDNREIGRVSEKYHGTGGIMTVERFPWQPPFAWDILKAANETKYGVSEDLVGDKITGFTVAQTLSKDGVRQSTAAAYLRPYRNRKNLHVLLNATVTTVLTRNKKAYAVKYVLNKRIYTVKARREIILSAGAINSPKILLDSGIGPKDHLKSVKVPVVHDLPGVGENLHNHVSYGLDFNLDGPVEQELNVDSADLYLYNQTGPLSSTGLAQVTGIIASNFTTEDDPDIQIFFAGYQATCTSKQTIADLQVTNNKQTVRMTSVNIQSRSRGYIRLRNNKSESLPYIRSNELEHFEDKAIIVAGIRVIQAIANTTVMQKRNLKLIKQISEPCSKYEYDSDDYWMCEIQWNTRPENHQAGSCKMGPISDPMAVVDPKLKVHGIEGLRVADASIMPQVVSGNPVAAINMIGERCADFIKKKYLE</sequence>
<dbReference type="PANTHER" id="PTHR11552">
    <property type="entry name" value="GLUCOSE-METHANOL-CHOLINE GMC OXIDOREDUCTASE"/>
    <property type="match status" value="1"/>
</dbReference>
<proteinExistence type="inferred from homology"/>
<keyword evidence="3" id="KW-1185">Reference proteome</keyword>
<evidence type="ECO:0000313" key="3">
    <source>
        <dbReference type="Proteomes" id="UP000694924"/>
    </source>
</evidence>
<gene>
    <name evidence="4" type="primary">LOC107063902</name>
</gene>
<dbReference type="InterPro" id="IPR000172">
    <property type="entry name" value="GMC_OxRdtase_N"/>
</dbReference>
<dbReference type="SUPFAM" id="SSF51905">
    <property type="entry name" value="FAD/NAD(P)-binding domain"/>
    <property type="match status" value="1"/>
</dbReference>
<dbReference type="PIRSF" id="PIRSF000137">
    <property type="entry name" value="Alcohol_oxidase"/>
    <property type="match status" value="1"/>
</dbReference>
<dbReference type="InterPro" id="IPR007867">
    <property type="entry name" value="GMC_OxRtase_C"/>
</dbReference>
<name>A0ABM1HUA3_POLDO</name>
<dbReference type="Gene3D" id="3.30.560.10">
    <property type="entry name" value="Glucose Oxidase, domain 3"/>
    <property type="match status" value="1"/>
</dbReference>
<comment type="similarity">
    <text evidence="1">Belongs to the GMC oxidoreductase family.</text>
</comment>
<dbReference type="RefSeq" id="XP_015171540.1">
    <property type="nucleotide sequence ID" value="XM_015316054.1"/>
</dbReference>
<evidence type="ECO:0000259" key="2">
    <source>
        <dbReference type="PROSITE" id="PS00624"/>
    </source>
</evidence>
<dbReference type="PANTHER" id="PTHR11552:SF217">
    <property type="entry name" value="GLUCOSE DEHYDROGENASE [FAD, QUINONE]"/>
    <property type="match status" value="1"/>
</dbReference>
<dbReference type="InterPro" id="IPR036188">
    <property type="entry name" value="FAD/NAD-bd_sf"/>
</dbReference>
<protein>
    <submittedName>
        <fullName evidence="4">Glucose dehydrogenase [FAD, quinone]-like</fullName>
    </submittedName>
</protein>
<feature type="domain" description="Glucose-methanol-choline oxidoreductase N-terminal" evidence="2">
    <location>
        <begin position="319"/>
        <end position="333"/>
    </location>
</feature>
<dbReference type="SUPFAM" id="SSF54373">
    <property type="entry name" value="FAD-linked reductases, C-terminal domain"/>
    <property type="match status" value="1"/>
</dbReference>
<dbReference type="Gene3D" id="3.50.50.60">
    <property type="entry name" value="FAD/NAD(P)-binding domain"/>
    <property type="match status" value="1"/>
</dbReference>
<accession>A0ABM1HUA3</accession>
<evidence type="ECO:0000313" key="4">
    <source>
        <dbReference type="RefSeq" id="XP_015171540.1"/>
    </source>
</evidence>
<dbReference type="InterPro" id="IPR012132">
    <property type="entry name" value="GMC_OxRdtase"/>
</dbReference>
<dbReference type="Pfam" id="PF05199">
    <property type="entry name" value="GMC_oxred_C"/>
    <property type="match status" value="1"/>
</dbReference>
<evidence type="ECO:0000256" key="1">
    <source>
        <dbReference type="ARBA" id="ARBA00010790"/>
    </source>
</evidence>
<dbReference type="Pfam" id="PF00732">
    <property type="entry name" value="GMC_oxred_N"/>
    <property type="match status" value="1"/>
</dbReference>
<dbReference type="GeneID" id="107063902"/>
<reference evidence="4" key="1">
    <citation type="submission" date="2025-08" db="UniProtKB">
        <authorList>
            <consortium name="RefSeq"/>
        </authorList>
    </citation>
    <scope>IDENTIFICATION</scope>
    <source>
        <tissue evidence="4">Whole body</tissue>
    </source>
</reference>
<dbReference type="Proteomes" id="UP000694924">
    <property type="component" value="Unplaced"/>
</dbReference>